<evidence type="ECO:0000313" key="1">
    <source>
        <dbReference type="EMBL" id="KND88456.1"/>
    </source>
</evidence>
<name>A0A0L0N345_TOLOC</name>
<evidence type="ECO:0000313" key="2">
    <source>
        <dbReference type="Proteomes" id="UP000036947"/>
    </source>
</evidence>
<dbReference type="EMBL" id="LFRF01000025">
    <property type="protein sequence ID" value="KND88456.1"/>
    <property type="molecule type" value="Genomic_DNA"/>
</dbReference>
<comment type="caution">
    <text evidence="1">The sequence shown here is derived from an EMBL/GenBank/DDBJ whole genome shotgun (WGS) entry which is preliminary data.</text>
</comment>
<proteinExistence type="predicted"/>
<protein>
    <submittedName>
        <fullName evidence="1">Uncharacterized protein</fullName>
    </submittedName>
</protein>
<sequence length="264" mass="28228">MITLVMMLAPQQLRDGRLGNSRRGAGEGNRLQLELLQRAEGHLADCLQEDVRRDPAILERQVHGMWEVKEPVRVVPEASWGRHELGILEKGSGQDVHVAMIQARRKLTAADPLKVNALDVGLASNVRVEQSESLGDCLDGRHGLVLDKARRGGGDSSPVGNDGQRDILDARDAVPEVVAAENMQVAAGDLGECQGSDIVEASARGVVDQADDVRLNHGAVCPLEFEQHLHLGHGEVGGYQGVRLSLARGSLEGSEASLMVVCGA</sequence>
<dbReference type="AlphaFoldDB" id="A0A0L0N345"/>
<keyword evidence="2" id="KW-1185">Reference proteome</keyword>
<gene>
    <name evidence="1" type="ORF">TOPH_06830</name>
</gene>
<accession>A0A0L0N345</accession>
<reference evidence="1 2" key="1">
    <citation type="journal article" date="2015" name="BMC Genomics">
        <title>The genome of the truffle-parasite Tolypocladium ophioglossoides and the evolution of antifungal peptaibiotics.</title>
        <authorList>
            <person name="Quandt C.A."/>
            <person name="Bushley K.E."/>
            <person name="Spatafora J.W."/>
        </authorList>
    </citation>
    <scope>NUCLEOTIDE SEQUENCE [LARGE SCALE GENOMIC DNA]</scope>
    <source>
        <strain evidence="1 2">CBS 100239</strain>
    </source>
</reference>
<organism evidence="1 2">
    <name type="scientific">Tolypocladium ophioglossoides (strain CBS 100239)</name>
    <name type="common">Snaketongue truffleclub</name>
    <name type="synonym">Elaphocordyceps ophioglossoides</name>
    <dbReference type="NCBI Taxonomy" id="1163406"/>
    <lineage>
        <taxon>Eukaryota</taxon>
        <taxon>Fungi</taxon>
        <taxon>Dikarya</taxon>
        <taxon>Ascomycota</taxon>
        <taxon>Pezizomycotina</taxon>
        <taxon>Sordariomycetes</taxon>
        <taxon>Hypocreomycetidae</taxon>
        <taxon>Hypocreales</taxon>
        <taxon>Ophiocordycipitaceae</taxon>
        <taxon>Tolypocladium</taxon>
    </lineage>
</organism>
<dbReference type="Proteomes" id="UP000036947">
    <property type="component" value="Unassembled WGS sequence"/>
</dbReference>